<proteinExistence type="evidence at transcript level"/>
<dbReference type="Pfam" id="PF04446">
    <property type="entry name" value="Thg1"/>
    <property type="match status" value="1"/>
</dbReference>
<dbReference type="GO" id="GO:0000287">
    <property type="term" value="F:magnesium ion binding"/>
    <property type="evidence" value="ECO:0007669"/>
    <property type="project" value="InterPro"/>
</dbReference>
<organism evidence="2">
    <name type="scientific">Acanthamoeba castellanii</name>
    <name type="common">Amoeba</name>
    <dbReference type="NCBI Taxonomy" id="5755"/>
    <lineage>
        <taxon>Eukaryota</taxon>
        <taxon>Amoebozoa</taxon>
        <taxon>Discosea</taxon>
        <taxon>Longamoebia</taxon>
        <taxon>Centramoebida</taxon>
        <taxon>Acanthamoebidae</taxon>
        <taxon>Acanthamoeba</taxon>
    </lineage>
</organism>
<accession>J9XZJ1</accession>
<dbReference type="PANTHER" id="PTHR12729">
    <property type="entry name" value="TRNA(HIS) GUANYLYLTRANSFERASE-RELATED"/>
    <property type="match status" value="1"/>
</dbReference>
<protein>
    <submittedName>
        <fullName evidence="2">Thg1-like protein 2</fullName>
    </submittedName>
</protein>
<dbReference type="BRENDA" id="2.7.7.79">
    <property type="organism ID" value="15"/>
</dbReference>
<evidence type="ECO:0000313" key="2">
    <source>
        <dbReference type="EMBL" id="AFS33774.1"/>
    </source>
</evidence>
<name>J9XZJ1_ACACA</name>
<dbReference type="EMBL" id="JX547006">
    <property type="protein sequence ID" value="AFS33774.1"/>
    <property type="molecule type" value="mRNA"/>
</dbReference>
<evidence type="ECO:0000259" key="1">
    <source>
        <dbReference type="Pfam" id="PF04446"/>
    </source>
</evidence>
<evidence type="ECO:0000313" key="3">
    <source>
        <dbReference type="EMBL" id="DAA64395.1"/>
    </source>
</evidence>
<dbReference type="Gene3D" id="3.30.70.3000">
    <property type="match status" value="1"/>
</dbReference>
<dbReference type="EMBL" id="BK008628">
    <property type="protein sequence ID" value="DAA64395.1"/>
    <property type="molecule type" value="Genomic_DNA"/>
</dbReference>
<reference evidence="2" key="1">
    <citation type="journal article" date="2013" name="Nucleic Acids Res.">
        <title>Absence of a universal element for tRNAHis identity in Acanthamoeba castellanii.</title>
        <authorList>
            <person name="Rao B.S."/>
            <person name="Mohammad F."/>
            <person name="Gray M.W."/>
            <person name="Jackman J.E."/>
        </authorList>
    </citation>
    <scope>NUCLEOTIDE SEQUENCE</scope>
    <source>
        <strain evidence="2">Neff</strain>
    </source>
</reference>
<gene>
    <name evidence="3" type="primary">TLP2</name>
</gene>
<dbReference type="GO" id="GO:0008193">
    <property type="term" value="F:tRNA guanylyltransferase activity"/>
    <property type="evidence" value="ECO:0007669"/>
    <property type="project" value="InterPro"/>
</dbReference>
<dbReference type="AlphaFoldDB" id="J9XZJ1"/>
<dbReference type="PANTHER" id="PTHR12729:SF1">
    <property type="entry name" value="TRNAHIS GUANYLYLTRANSFERASE CATALYTIC DOMAIN-CONTAINING PROTEIN"/>
    <property type="match status" value="1"/>
</dbReference>
<dbReference type="InterPro" id="IPR024956">
    <property type="entry name" value="tRNAHis_GuaTrfase_cat"/>
</dbReference>
<dbReference type="InterPro" id="IPR007537">
    <property type="entry name" value="tRNAHis_GuaTrfase_Thg1"/>
</dbReference>
<feature type="domain" description="tRNAHis guanylyltransferase catalytic" evidence="1">
    <location>
        <begin position="61"/>
        <end position="197"/>
    </location>
</feature>
<dbReference type="VEuPathDB" id="AmoebaDB:ACA1_073280"/>
<dbReference type="GO" id="GO:0006400">
    <property type="term" value="P:tRNA modification"/>
    <property type="evidence" value="ECO:0007669"/>
    <property type="project" value="InterPro"/>
</dbReference>
<dbReference type="InterPro" id="IPR038469">
    <property type="entry name" value="tRNAHis_GuaTrfase_Thg1_sf"/>
</dbReference>
<sequence>MKGSRAVRLRLVAGAGGSAGRCSPSAAALLSTVRRSLSSGAQWDGQDRTSSRSDASDVAIRMKSYEQEYSLILDSLRPYCLRIDGHRFSKFTKPFRKPYDPRISVAMERTALDLMEYFKARAAYTFSDEITLALLPTLTNPPPFRGKIAKLISIASGYASARFNHHISSQEYHPHEEAGDKAHRGIAHFDARAFSLPSDEECLENLLWRSADCMRNSVNNLGRAYYSARQLDRKSNGAVLRLLRHEHNVEWNDYPDHFKHGTLIKKRLAERQGINPQTKESVLVVRGEYVKASVTVLREAPGDESGVAKFLMAKYANQIDTPVEHPAAVQDPAQSAELSELAERLTQRFTPFDYEPVKAYS</sequence>